<dbReference type="InterPro" id="IPR006620">
    <property type="entry name" value="Pro_4_hyd_alph"/>
</dbReference>
<accession>A0ABP0J184</accession>
<dbReference type="InterPro" id="IPR045054">
    <property type="entry name" value="P4HA-like"/>
</dbReference>
<dbReference type="PANTHER" id="PTHR10869:SF241">
    <property type="entry name" value="FE2OG DIOXYGENASE DOMAIN-CONTAINING PROTEIN"/>
    <property type="match status" value="1"/>
</dbReference>
<evidence type="ECO:0000313" key="7">
    <source>
        <dbReference type="EMBL" id="CAK9008114.1"/>
    </source>
</evidence>
<evidence type="ECO:0000256" key="1">
    <source>
        <dbReference type="ARBA" id="ARBA00001961"/>
    </source>
</evidence>
<reference evidence="7 9" key="1">
    <citation type="submission" date="2024-02" db="EMBL/GenBank/DDBJ databases">
        <authorList>
            <person name="Chen Y."/>
            <person name="Shah S."/>
            <person name="Dougan E. K."/>
            <person name="Thang M."/>
            <person name="Chan C."/>
        </authorList>
    </citation>
    <scope>NUCLEOTIDE SEQUENCE [LARGE SCALE GENOMIC DNA]</scope>
</reference>
<organism evidence="7 9">
    <name type="scientific">Durusdinium trenchii</name>
    <dbReference type="NCBI Taxonomy" id="1381693"/>
    <lineage>
        <taxon>Eukaryota</taxon>
        <taxon>Sar</taxon>
        <taxon>Alveolata</taxon>
        <taxon>Dinophyceae</taxon>
        <taxon>Suessiales</taxon>
        <taxon>Symbiodiniaceae</taxon>
        <taxon>Durusdinium</taxon>
    </lineage>
</organism>
<keyword evidence="5" id="KW-0408">Iron</keyword>
<dbReference type="Gene3D" id="2.60.120.620">
    <property type="entry name" value="q2cbj1_9rhob like domain"/>
    <property type="match status" value="1"/>
</dbReference>
<name>A0ABP0J184_9DINO</name>
<dbReference type="PROSITE" id="PS51471">
    <property type="entry name" value="FE2OG_OXY"/>
    <property type="match status" value="1"/>
</dbReference>
<dbReference type="SUPFAM" id="SSF51197">
    <property type="entry name" value="Clavaminate synthase-like"/>
    <property type="match status" value="1"/>
</dbReference>
<dbReference type="Proteomes" id="UP001642464">
    <property type="component" value="Unassembled WGS sequence"/>
</dbReference>
<dbReference type="PANTHER" id="PTHR10869">
    <property type="entry name" value="PROLYL 4-HYDROXYLASE ALPHA SUBUNIT"/>
    <property type="match status" value="1"/>
</dbReference>
<dbReference type="InterPro" id="IPR044862">
    <property type="entry name" value="Pro_4_hyd_alph_FE2OG_OXY"/>
</dbReference>
<gene>
    <name evidence="7" type="ORF">SCF082_LOCUS9725</name>
    <name evidence="8" type="ORF">SCF082_LOCUS9756</name>
</gene>
<sequence>MTLWSLFRSKDSKESFNSLKPPSPVQVAQLAKPLSLAGKPLQAPEFVETGWRPGQTFTADQDPDRIRLLWEAPSFVQKDPVQQRQKTRVEDLISDTPETFARVVHGVVDEEDCAELIRCINVKGFTPALLNIGRGRQRLEMGVRNGHRCIVDSQELSSWLLEVLRPYLPETLQGGPLVDFNERCRVLCYTPGQEFSAHYDACFERKRGEGRVKGVDCSLVTAQLYLHDVPAANGGGTAFLTEDGKKVTSCQPGAGSVLLFTQNLLHEGSLVTAGIKYTLRTEAMYRLSWFN</sequence>
<evidence type="ECO:0000256" key="5">
    <source>
        <dbReference type="ARBA" id="ARBA00023004"/>
    </source>
</evidence>
<evidence type="ECO:0000256" key="2">
    <source>
        <dbReference type="ARBA" id="ARBA00022723"/>
    </source>
</evidence>
<comment type="caution">
    <text evidence="7">The sequence shown here is derived from an EMBL/GenBank/DDBJ whole genome shotgun (WGS) entry which is preliminary data.</text>
</comment>
<proteinExistence type="predicted"/>
<keyword evidence="9" id="KW-1185">Reference proteome</keyword>
<evidence type="ECO:0000256" key="3">
    <source>
        <dbReference type="ARBA" id="ARBA00022964"/>
    </source>
</evidence>
<protein>
    <recommendedName>
        <fullName evidence="6">Fe2OG dioxygenase domain-containing protein</fullName>
    </recommendedName>
</protein>
<evidence type="ECO:0000313" key="8">
    <source>
        <dbReference type="EMBL" id="CAK9008173.1"/>
    </source>
</evidence>
<dbReference type="EMBL" id="CAXAMM010005658">
    <property type="protein sequence ID" value="CAK9008114.1"/>
    <property type="molecule type" value="Genomic_DNA"/>
</dbReference>
<comment type="cofactor">
    <cofactor evidence="1">
        <name>L-ascorbate</name>
        <dbReference type="ChEBI" id="CHEBI:38290"/>
    </cofactor>
</comment>
<dbReference type="SMART" id="SM00702">
    <property type="entry name" value="P4Hc"/>
    <property type="match status" value="1"/>
</dbReference>
<evidence type="ECO:0000256" key="4">
    <source>
        <dbReference type="ARBA" id="ARBA00023002"/>
    </source>
</evidence>
<keyword evidence="3" id="KW-0223">Dioxygenase</keyword>
<dbReference type="EMBL" id="CAXAMM010005670">
    <property type="protein sequence ID" value="CAK9008173.1"/>
    <property type="molecule type" value="Genomic_DNA"/>
</dbReference>
<evidence type="ECO:0000259" key="6">
    <source>
        <dbReference type="PROSITE" id="PS51471"/>
    </source>
</evidence>
<feature type="domain" description="Fe2OG dioxygenase" evidence="6">
    <location>
        <begin position="180"/>
        <end position="291"/>
    </location>
</feature>
<evidence type="ECO:0000313" key="9">
    <source>
        <dbReference type="Proteomes" id="UP001642464"/>
    </source>
</evidence>
<keyword evidence="2" id="KW-0479">Metal-binding</keyword>
<dbReference type="Pfam" id="PF13640">
    <property type="entry name" value="2OG-FeII_Oxy_3"/>
    <property type="match status" value="1"/>
</dbReference>
<keyword evidence="4" id="KW-0560">Oxidoreductase</keyword>
<dbReference type="InterPro" id="IPR005123">
    <property type="entry name" value="Oxoglu/Fe-dep_dioxygenase_dom"/>
</dbReference>